<keyword evidence="1" id="KW-0472">Membrane</keyword>
<gene>
    <name evidence="2" type="ORF">LCGC14_2052970</name>
</gene>
<protein>
    <submittedName>
        <fullName evidence="2">Uncharacterized protein</fullName>
    </submittedName>
</protein>
<dbReference type="AlphaFoldDB" id="A0A0F9ENJ9"/>
<keyword evidence="1" id="KW-1133">Transmembrane helix</keyword>
<accession>A0A0F9ENJ9</accession>
<name>A0A0F9ENJ9_9ZZZZ</name>
<sequence length="73" mass="8158">MINLDLIQIIIQGGAVGLLLAFGYLGYRLANRLMVFGFALITNHLSGLNLTLTKVEKTLTRLDESIDRLVRKK</sequence>
<organism evidence="2">
    <name type="scientific">marine sediment metagenome</name>
    <dbReference type="NCBI Taxonomy" id="412755"/>
    <lineage>
        <taxon>unclassified sequences</taxon>
        <taxon>metagenomes</taxon>
        <taxon>ecological metagenomes</taxon>
    </lineage>
</organism>
<keyword evidence="1" id="KW-0812">Transmembrane</keyword>
<comment type="caution">
    <text evidence="2">The sequence shown here is derived from an EMBL/GenBank/DDBJ whole genome shotgun (WGS) entry which is preliminary data.</text>
</comment>
<evidence type="ECO:0000313" key="2">
    <source>
        <dbReference type="EMBL" id="KKL75629.1"/>
    </source>
</evidence>
<feature type="transmembrane region" description="Helical" evidence="1">
    <location>
        <begin position="6"/>
        <end position="27"/>
    </location>
</feature>
<evidence type="ECO:0000256" key="1">
    <source>
        <dbReference type="SAM" id="Phobius"/>
    </source>
</evidence>
<proteinExistence type="predicted"/>
<dbReference type="EMBL" id="LAZR01024296">
    <property type="protein sequence ID" value="KKL75629.1"/>
    <property type="molecule type" value="Genomic_DNA"/>
</dbReference>
<reference evidence="2" key="1">
    <citation type="journal article" date="2015" name="Nature">
        <title>Complex archaea that bridge the gap between prokaryotes and eukaryotes.</title>
        <authorList>
            <person name="Spang A."/>
            <person name="Saw J.H."/>
            <person name="Jorgensen S.L."/>
            <person name="Zaremba-Niedzwiedzka K."/>
            <person name="Martijn J."/>
            <person name="Lind A.E."/>
            <person name="van Eijk R."/>
            <person name="Schleper C."/>
            <person name="Guy L."/>
            <person name="Ettema T.J."/>
        </authorList>
    </citation>
    <scope>NUCLEOTIDE SEQUENCE</scope>
</reference>